<feature type="short sequence motif" description="TonB C-terminal box" evidence="15">
    <location>
        <begin position="872"/>
        <end position="889"/>
    </location>
</feature>
<dbReference type="Gene3D" id="2.40.170.20">
    <property type="entry name" value="TonB-dependent receptor, beta-barrel domain"/>
    <property type="match status" value="1"/>
</dbReference>
<dbReference type="InterPro" id="IPR000531">
    <property type="entry name" value="Beta-barrel_TonB"/>
</dbReference>
<sequence length="889" mass="96800">MHAAAIPPHFAGCRQAGCPAGRIPSFIDNRFVMSRHRFHARARLGGMRSTPGSVAAVSLATVLCAVLAGAGVLPAPAFAASNNPVRHAVDIPAGPLAEAINRFSVASGASIAFDAGPLAQVRTDGLRGSYTVEEGLARLLAGSGYEAVPRGAAGYALRPVAQAEVGPAPVTLGTVTVTGEVPTYMADRPSSTATKTDLLPRETPFSVDQVTSDMIQERGDADIFATLEGFAGLTTNSSNSDAGGGHSRAIQIRGFASGQTLINGIPSYSDTAGTLRGTDSLEMVELLRGPAGLYYGSAEPGGVISYQYKRPQPRAAYVLRMETDDKGSYGGMVDMTGPLEAEGRLMYRLVGSYKHRKDDQDHIWSEPKSAMAAFTLRPNADFDTTLTYERMAVRSVPEQENNFMISRGALAGQYYPVPRDFFWGSLNDRVVRNTDTLIWDATWSRSEALKIRGGATYQRYDQWWQNTRADAAAGGPDADGNVKRYVSGRQSEGESYSGSLDFTGVARHGDWRHDWLLGAGYGRSEGSSSGRAVASQSRSGPYAVDPINIHDPVYTDYPYQFLIWEDPLVPAATRTDTSFYLQDMLHLPDGRTRFMLGAGWSRYRSAPSTGEANTVQRWSPRLAAMYDITPAVTVYASYGESFLPQPSLTYLDLQGNYITRPVEGVQYEAGLKADLFEGSAMFTGALFRVEKKNVATEQEGLICEPGQPARPWPDLPDPEDRCYGLTGLTRAQGVELRLTGQIMDGWVAQLGYSYTQAKYLRTDSVAALGNSVEYTPRHNLSIWNKFRLYRAPGVGEVSLGLGLRAWSRVHSPWSGGTDSPPTANWNPGYGLVDLGLYWDKPIGHDKQLKLALNVSNLFDKAYYERRRFPPGTVLYGDERRISLSAQLSF</sequence>
<evidence type="ECO:0000256" key="1">
    <source>
        <dbReference type="ARBA" id="ARBA00004571"/>
    </source>
</evidence>
<dbReference type="Pfam" id="PF00593">
    <property type="entry name" value="TonB_dep_Rec_b-barrel"/>
    <property type="match status" value="1"/>
</dbReference>
<dbReference type="PANTHER" id="PTHR32552:SF68">
    <property type="entry name" value="FERRICHROME OUTER MEMBRANE TRANSPORTER_PHAGE RECEPTOR"/>
    <property type="match status" value="1"/>
</dbReference>
<evidence type="ECO:0000256" key="3">
    <source>
        <dbReference type="ARBA" id="ARBA00022448"/>
    </source>
</evidence>
<keyword evidence="10 16" id="KW-0798">TonB box</keyword>
<dbReference type="GO" id="GO:0038023">
    <property type="term" value="F:signaling receptor activity"/>
    <property type="evidence" value="ECO:0007669"/>
    <property type="project" value="InterPro"/>
</dbReference>
<keyword evidence="6 14" id="KW-0812">Transmembrane</keyword>
<proteinExistence type="inferred from homology"/>
<evidence type="ECO:0000256" key="12">
    <source>
        <dbReference type="ARBA" id="ARBA00023170"/>
    </source>
</evidence>
<comment type="caution">
    <text evidence="18">The sequence shown here is derived from an EMBL/GenBank/DDBJ whole genome shotgun (WGS) entry which is preliminary data.</text>
</comment>
<keyword evidence="19" id="KW-1185">Reference proteome</keyword>
<keyword evidence="8" id="KW-0408">Iron</keyword>
<dbReference type="Pfam" id="PF07715">
    <property type="entry name" value="Plug"/>
    <property type="match status" value="1"/>
</dbReference>
<dbReference type="PROSITE" id="PS52016">
    <property type="entry name" value="TONB_DEPENDENT_REC_3"/>
    <property type="match status" value="1"/>
</dbReference>
<keyword evidence="4 14" id="KW-1134">Transmembrane beta strand</keyword>
<keyword evidence="5" id="KW-0410">Iron transport</keyword>
<dbReference type="SMART" id="SM00965">
    <property type="entry name" value="STN"/>
    <property type="match status" value="1"/>
</dbReference>
<dbReference type="Proteomes" id="UP000318405">
    <property type="component" value="Unassembled WGS sequence"/>
</dbReference>
<keyword evidence="7" id="KW-0732">Signal</keyword>
<dbReference type="Gene3D" id="3.55.50.30">
    <property type="match status" value="1"/>
</dbReference>
<dbReference type="NCBIfam" id="TIGR01783">
    <property type="entry name" value="TonB-siderophor"/>
    <property type="match status" value="1"/>
</dbReference>
<dbReference type="InterPro" id="IPR012910">
    <property type="entry name" value="Plug_dom"/>
</dbReference>
<dbReference type="GO" id="GO:0009279">
    <property type="term" value="C:cell outer membrane"/>
    <property type="evidence" value="ECO:0007669"/>
    <property type="project" value="UniProtKB-SubCell"/>
</dbReference>
<dbReference type="GO" id="GO:0015344">
    <property type="term" value="F:siderophore uptake transmembrane transporter activity"/>
    <property type="evidence" value="ECO:0007669"/>
    <property type="project" value="TreeGrafter"/>
</dbReference>
<keyword evidence="9" id="KW-0406">Ion transport</keyword>
<dbReference type="CDD" id="cd01347">
    <property type="entry name" value="ligand_gated_channel"/>
    <property type="match status" value="1"/>
</dbReference>
<dbReference type="AlphaFoldDB" id="A0A556AIM5"/>
<evidence type="ECO:0000256" key="9">
    <source>
        <dbReference type="ARBA" id="ARBA00023065"/>
    </source>
</evidence>
<dbReference type="InterPro" id="IPR036942">
    <property type="entry name" value="Beta-barrel_TonB_sf"/>
</dbReference>
<evidence type="ECO:0000256" key="6">
    <source>
        <dbReference type="ARBA" id="ARBA00022692"/>
    </source>
</evidence>
<evidence type="ECO:0000259" key="17">
    <source>
        <dbReference type="SMART" id="SM00965"/>
    </source>
</evidence>
<dbReference type="InterPro" id="IPR010105">
    <property type="entry name" value="TonB_sidphr_rcpt"/>
</dbReference>
<dbReference type="OrthoDB" id="8732650at2"/>
<evidence type="ECO:0000256" key="11">
    <source>
        <dbReference type="ARBA" id="ARBA00023136"/>
    </source>
</evidence>
<name>A0A556AIM5_9BURK</name>
<evidence type="ECO:0000256" key="8">
    <source>
        <dbReference type="ARBA" id="ARBA00023004"/>
    </source>
</evidence>
<evidence type="ECO:0000256" key="4">
    <source>
        <dbReference type="ARBA" id="ARBA00022452"/>
    </source>
</evidence>
<evidence type="ECO:0000313" key="19">
    <source>
        <dbReference type="Proteomes" id="UP000318405"/>
    </source>
</evidence>
<dbReference type="InterPro" id="IPR011662">
    <property type="entry name" value="Secretin/TonB_short_N"/>
</dbReference>
<dbReference type="PANTHER" id="PTHR32552">
    <property type="entry name" value="FERRICHROME IRON RECEPTOR-RELATED"/>
    <property type="match status" value="1"/>
</dbReference>
<protein>
    <submittedName>
        <fullName evidence="18">TonB-dependent receptor</fullName>
    </submittedName>
</protein>
<dbReference type="EMBL" id="VLTJ01000029">
    <property type="protein sequence ID" value="TSH92727.1"/>
    <property type="molecule type" value="Genomic_DNA"/>
</dbReference>
<evidence type="ECO:0000256" key="13">
    <source>
        <dbReference type="ARBA" id="ARBA00023237"/>
    </source>
</evidence>
<evidence type="ECO:0000256" key="14">
    <source>
        <dbReference type="PROSITE-ProRule" id="PRU01360"/>
    </source>
</evidence>
<evidence type="ECO:0000256" key="2">
    <source>
        <dbReference type="ARBA" id="ARBA00009810"/>
    </source>
</evidence>
<keyword evidence="3 14" id="KW-0813">Transport</keyword>
<dbReference type="InterPro" id="IPR010917">
    <property type="entry name" value="TonB_rcpt_CS"/>
</dbReference>
<dbReference type="InterPro" id="IPR039426">
    <property type="entry name" value="TonB-dep_rcpt-like"/>
</dbReference>
<reference evidence="18 19" key="1">
    <citation type="submission" date="2019-07" db="EMBL/GenBank/DDBJ databases">
        <title>Qingshengfaniella alkalisoli gen. nov., sp. nov., isolated from saline soil.</title>
        <authorList>
            <person name="Xu L."/>
            <person name="Huang X.-X."/>
            <person name="Sun J.-Q."/>
        </authorList>
    </citation>
    <scope>NUCLEOTIDE SEQUENCE [LARGE SCALE GENOMIC DNA]</scope>
    <source>
        <strain evidence="18 19">DSM 27279</strain>
    </source>
</reference>
<dbReference type="Gene3D" id="2.170.130.10">
    <property type="entry name" value="TonB-dependent receptor, plug domain"/>
    <property type="match status" value="1"/>
</dbReference>
<dbReference type="GO" id="GO:0015891">
    <property type="term" value="P:siderophore transport"/>
    <property type="evidence" value="ECO:0007669"/>
    <property type="project" value="InterPro"/>
</dbReference>
<comment type="similarity">
    <text evidence="2 14 16">Belongs to the TonB-dependent receptor family.</text>
</comment>
<evidence type="ECO:0000256" key="16">
    <source>
        <dbReference type="RuleBase" id="RU003357"/>
    </source>
</evidence>
<dbReference type="PROSITE" id="PS01156">
    <property type="entry name" value="TONB_DEPENDENT_REC_2"/>
    <property type="match status" value="1"/>
</dbReference>
<evidence type="ECO:0000256" key="10">
    <source>
        <dbReference type="ARBA" id="ARBA00023077"/>
    </source>
</evidence>
<evidence type="ECO:0000256" key="15">
    <source>
        <dbReference type="PROSITE-ProRule" id="PRU10144"/>
    </source>
</evidence>
<keyword evidence="12 18" id="KW-0675">Receptor</keyword>
<gene>
    <name evidence="18" type="ORF">FOZ76_15045</name>
</gene>
<keyword evidence="11 14" id="KW-0472">Membrane</keyword>
<dbReference type="SUPFAM" id="SSF56935">
    <property type="entry name" value="Porins"/>
    <property type="match status" value="1"/>
</dbReference>
<feature type="domain" description="Secretin/TonB short N-terminal" evidence="17">
    <location>
        <begin position="109"/>
        <end position="160"/>
    </location>
</feature>
<evidence type="ECO:0000256" key="7">
    <source>
        <dbReference type="ARBA" id="ARBA00022729"/>
    </source>
</evidence>
<keyword evidence="13 14" id="KW-0998">Cell outer membrane</keyword>
<evidence type="ECO:0000313" key="18">
    <source>
        <dbReference type="EMBL" id="TSH92727.1"/>
    </source>
</evidence>
<evidence type="ECO:0000256" key="5">
    <source>
        <dbReference type="ARBA" id="ARBA00022496"/>
    </source>
</evidence>
<comment type="subcellular location">
    <subcellularLocation>
        <location evidence="1 14">Cell outer membrane</location>
        <topology evidence="1 14">Multi-pass membrane protein</topology>
    </subcellularLocation>
</comment>
<organism evidence="18 19">
    <name type="scientific">Verticiella sediminum</name>
    <dbReference type="NCBI Taxonomy" id="1247510"/>
    <lineage>
        <taxon>Bacteria</taxon>
        <taxon>Pseudomonadati</taxon>
        <taxon>Pseudomonadota</taxon>
        <taxon>Betaproteobacteria</taxon>
        <taxon>Burkholderiales</taxon>
        <taxon>Alcaligenaceae</taxon>
        <taxon>Verticiella</taxon>
    </lineage>
</organism>
<accession>A0A556AIM5</accession>
<dbReference type="InterPro" id="IPR037066">
    <property type="entry name" value="Plug_dom_sf"/>
</dbReference>